<keyword evidence="1" id="KW-0812">Transmembrane</keyword>
<dbReference type="GO" id="GO:0016020">
    <property type="term" value="C:membrane"/>
    <property type="evidence" value="ECO:0007669"/>
    <property type="project" value="InterPro"/>
</dbReference>
<dbReference type="SUPFAM" id="SSF103481">
    <property type="entry name" value="Multidrug resistance efflux transporter EmrE"/>
    <property type="match status" value="1"/>
</dbReference>
<feature type="transmembrane region" description="Helical" evidence="1">
    <location>
        <begin position="128"/>
        <end position="144"/>
    </location>
</feature>
<protein>
    <recommendedName>
        <fullName evidence="2">EamA domain-containing protein</fullName>
    </recommendedName>
</protein>
<dbReference type="InterPro" id="IPR037185">
    <property type="entry name" value="EmrE-like"/>
</dbReference>
<keyword evidence="1" id="KW-1133">Transmembrane helix</keyword>
<proteinExistence type="predicted"/>
<evidence type="ECO:0000259" key="2">
    <source>
        <dbReference type="Pfam" id="PF00892"/>
    </source>
</evidence>
<feature type="transmembrane region" description="Helical" evidence="1">
    <location>
        <begin position="70"/>
        <end position="90"/>
    </location>
</feature>
<accession>A0A6C0GZS4</accession>
<keyword evidence="1" id="KW-0472">Membrane</keyword>
<dbReference type="AlphaFoldDB" id="A0A6C0GZS4"/>
<feature type="domain" description="EamA" evidence="2">
    <location>
        <begin position="4"/>
        <end position="142"/>
    </location>
</feature>
<evidence type="ECO:0000256" key="1">
    <source>
        <dbReference type="SAM" id="Phobius"/>
    </source>
</evidence>
<name>A0A6C0GZS4_9ZZZZ</name>
<dbReference type="Gene3D" id="1.10.3730.20">
    <property type="match status" value="1"/>
</dbReference>
<dbReference type="InterPro" id="IPR000620">
    <property type="entry name" value="EamA_dom"/>
</dbReference>
<reference evidence="3" key="1">
    <citation type="journal article" date="2020" name="Nature">
        <title>Giant virus diversity and host interactions through global metagenomics.</title>
        <authorList>
            <person name="Schulz F."/>
            <person name="Roux S."/>
            <person name="Paez-Espino D."/>
            <person name="Jungbluth S."/>
            <person name="Walsh D.A."/>
            <person name="Denef V.J."/>
            <person name="McMahon K.D."/>
            <person name="Konstantinidis K.T."/>
            <person name="Eloe-Fadrosh E.A."/>
            <person name="Kyrpides N.C."/>
            <person name="Woyke T."/>
        </authorList>
    </citation>
    <scope>NUCLEOTIDE SEQUENCE</scope>
    <source>
        <strain evidence="3">GVMAG-M-3300023179-4</strain>
    </source>
</reference>
<sequence>MKLLLLSLLIIFSAGSSFLLGETVKTRNIAESFFYNSLFYFLIAMSLCFIFGCNGFISSNTFTELKNDEIYSYISLAVVYIITGLMTSYLYKSYSVAEISPYKNALVPLLQFLIGFFIFKDKPTKEKIIGGILMVIGIYIFSISKN</sequence>
<feature type="transmembrane region" description="Helical" evidence="1">
    <location>
        <begin position="102"/>
        <end position="119"/>
    </location>
</feature>
<dbReference type="Pfam" id="PF00892">
    <property type="entry name" value="EamA"/>
    <property type="match status" value="1"/>
</dbReference>
<evidence type="ECO:0000313" key="3">
    <source>
        <dbReference type="EMBL" id="QHT73791.1"/>
    </source>
</evidence>
<feature type="transmembrane region" description="Helical" evidence="1">
    <location>
        <begin position="37"/>
        <end position="58"/>
    </location>
</feature>
<organism evidence="3">
    <name type="scientific">viral metagenome</name>
    <dbReference type="NCBI Taxonomy" id="1070528"/>
    <lineage>
        <taxon>unclassified sequences</taxon>
        <taxon>metagenomes</taxon>
        <taxon>organismal metagenomes</taxon>
    </lineage>
</organism>
<dbReference type="EMBL" id="MN739832">
    <property type="protein sequence ID" value="QHT73791.1"/>
    <property type="molecule type" value="Genomic_DNA"/>
</dbReference>